<dbReference type="AlphaFoldDB" id="A0AA39ADL8"/>
<dbReference type="Gene3D" id="2.60.120.200">
    <property type="match status" value="1"/>
</dbReference>
<keyword evidence="6" id="KW-1185">Reference proteome</keyword>
<dbReference type="PANTHER" id="PTHR32401:SF49">
    <property type="entry name" value="OS10G0129200 PROTEIN"/>
    <property type="match status" value="1"/>
</dbReference>
<evidence type="ECO:0000313" key="5">
    <source>
        <dbReference type="EMBL" id="KAJ9705572.1"/>
    </source>
</evidence>
<evidence type="ECO:0000313" key="6">
    <source>
        <dbReference type="Proteomes" id="UP001168098"/>
    </source>
</evidence>
<name>A0AA39ADL8_VITRO</name>
<feature type="signal peptide" evidence="3">
    <location>
        <begin position="1"/>
        <end position="37"/>
    </location>
</feature>
<feature type="domain" description="Legume lectin" evidence="4">
    <location>
        <begin position="38"/>
        <end position="151"/>
    </location>
</feature>
<organism evidence="5 6">
    <name type="scientific">Vitis rotundifolia</name>
    <name type="common">Muscadine grape</name>
    <dbReference type="NCBI Taxonomy" id="103349"/>
    <lineage>
        <taxon>Eukaryota</taxon>
        <taxon>Viridiplantae</taxon>
        <taxon>Streptophyta</taxon>
        <taxon>Embryophyta</taxon>
        <taxon>Tracheophyta</taxon>
        <taxon>Spermatophyta</taxon>
        <taxon>Magnoliopsida</taxon>
        <taxon>eudicotyledons</taxon>
        <taxon>Gunneridae</taxon>
        <taxon>Pentapetalae</taxon>
        <taxon>rosids</taxon>
        <taxon>Vitales</taxon>
        <taxon>Vitaceae</taxon>
        <taxon>Viteae</taxon>
        <taxon>Vitis</taxon>
    </lineage>
</organism>
<dbReference type="Proteomes" id="UP001168098">
    <property type="component" value="Unassembled WGS sequence"/>
</dbReference>
<evidence type="ECO:0000256" key="1">
    <source>
        <dbReference type="ARBA" id="ARBA00007606"/>
    </source>
</evidence>
<accession>A0AA39ADL8</accession>
<comment type="caution">
    <text evidence="5">The sequence shown here is derived from an EMBL/GenBank/DDBJ whole genome shotgun (WGS) entry which is preliminary data.</text>
</comment>
<evidence type="ECO:0000256" key="2">
    <source>
        <dbReference type="ARBA" id="ARBA00022734"/>
    </source>
</evidence>
<gene>
    <name evidence="5" type="ORF">PVL29_003572</name>
</gene>
<dbReference type="InterPro" id="IPR001220">
    <property type="entry name" value="Legume_lectin_dom"/>
</dbReference>
<dbReference type="PANTHER" id="PTHR32401">
    <property type="entry name" value="CONCANAVALIN A-LIKE LECTIN FAMILY PROTEIN"/>
    <property type="match status" value="1"/>
</dbReference>
<dbReference type="SUPFAM" id="SSF49899">
    <property type="entry name" value="Concanavalin A-like lectins/glucanases"/>
    <property type="match status" value="1"/>
</dbReference>
<dbReference type="InterPro" id="IPR013320">
    <property type="entry name" value="ConA-like_dom_sf"/>
</dbReference>
<reference evidence="5 6" key="1">
    <citation type="journal article" date="2023" name="BMC Biotechnol.">
        <title>Vitis rotundifolia cv Carlos genome sequencing.</title>
        <authorList>
            <person name="Huff M."/>
            <person name="Hulse-Kemp A."/>
            <person name="Scheffler B."/>
            <person name="Youngblood R."/>
            <person name="Simpson S."/>
            <person name="Babiker E."/>
            <person name="Staton M."/>
        </authorList>
    </citation>
    <scope>NUCLEOTIDE SEQUENCE [LARGE SCALE GENOMIC DNA]</scope>
    <source>
        <tissue evidence="5">Leaf</tissue>
    </source>
</reference>
<comment type="similarity">
    <text evidence="1">Belongs to the leguminous lectin family.</text>
</comment>
<dbReference type="GO" id="GO:0030246">
    <property type="term" value="F:carbohydrate binding"/>
    <property type="evidence" value="ECO:0007669"/>
    <property type="project" value="UniProtKB-KW"/>
</dbReference>
<proteinExistence type="inferred from homology"/>
<feature type="chain" id="PRO_5041289986" description="Legume lectin domain-containing protein" evidence="3">
    <location>
        <begin position="38"/>
        <end position="152"/>
    </location>
</feature>
<dbReference type="EMBL" id="JARBHA010000003">
    <property type="protein sequence ID" value="KAJ9705572.1"/>
    <property type="molecule type" value="Genomic_DNA"/>
</dbReference>
<keyword evidence="3" id="KW-0732">Signal</keyword>
<sequence>MAVCNAGIAQLHSNTLPLLHIFMVSFFLSLKVPSANSSLSFSFNNFDLNGHQIHFGGQASYSGDKAIHLTRNQRDKMMNDSWRRATYREPFHLWDKASKRMADFSTNLSFGIDSQRKFSYGDGLAFFLAPNSTQLPSDVTRGSGLGLVSNNQ</sequence>
<dbReference type="InterPro" id="IPR050258">
    <property type="entry name" value="Leguminous_Lectin"/>
</dbReference>
<evidence type="ECO:0000256" key="3">
    <source>
        <dbReference type="SAM" id="SignalP"/>
    </source>
</evidence>
<keyword evidence="2" id="KW-0430">Lectin</keyword>
<dbReference type="Pfam" id="PF00139">
    <property type="entry name" value="Lectin_legB"/>
    <property type="match status" value="1"/>
</dbReference>
<evidence type="ECO:0000259" key="4">
    <source>
        <dbReference type="Pfam" id="PF00139"/>
    </source>
</evidence>
<protein>
    <recommendedName>
        <fullName evidence="4">Legume lectin domain-containing protein</fullName>
    </recommendedName>
</protein>